<dbReference type="SUPFAM" id="SSF52833">
    <property type="entry name" value="Thioredoxin-like"/>
    <property type="match status" value="1"/>
</dbReference>
<comment type="caution">
    <text evidence="1">The sequence shown here is derived from an EMBL/GenBank/DDBJ whole genome shotgun (WGS) entry which is preliminary data.</text>
</comment>
<evidence type="ECO:0000313" key="2">
    <source>
        <dbReference type="Proteomes" id="UP001500957"/>
    </source>
</evidence>
<dbReference type="Pfam" id="PF05988">
    <property type="entry name" value="DUF899"/>
    <property type="match status" value="1"/>
</dbReference>
<dbReference type="EMBL" id="BAAAHE010000017">
    <property type="protein sequence ID" value="GAA0620050.1"/>
    <property type="molecule type" value="Genomic_DNA"/>
</dbReference>
<sequence>MGTPEVVDRATWLAARKALLELEKEETRWRDRINRARRAMPAVRVEQPYEFRGPDGRRTLADLFAGRRQLIVLHLMFGPGWGRSCPGCAFHADAIGDLTHLHARDTTLVAVSRAPWPELAAFARRMGWAFPWYSSAGSTFHYDFGVSLDERIAPVLWNHRTAAELRQAGLGALAEAEELNGVSVFLRPEPDRDTVLHTYSTYGRGVELLLSTYMWLDLTPFGRGEGWDGMPDLGGGRTWVRLHDEYATTPHPAWEHMFDEPGGER</sequence>
<proteinExistence type="predicted"/>
<keyword evidence="2" id="KW-1185">Reference proteome</keyword>
<organism evidence="1 2">
    <name type="scientific">Sporichthya brevicatena</name>
    <dbReference type="NCBI Taxonomy" id="171442"/>
    <lineage>
        <taxon>Bacteria</taxon>
        <taxon>Bacillati</taxon>
        <taxon>Actinomycetota</taxon>
        <taxon>Actinomycetes</taxon>
        <taxon>Sporichthyales</taxon>
        <taxon>Sporichthyaceae</taxon>
        <taxon>Sporichthya</taxon>
    </lineage>
</organism>
<accession>A0ABN1GUL5</accession>
<dbReference type="Proteomes" id="UP001500957">
    <property type="component" value="Unassembled WGS sequence"/>
</dbReference>
<protein>
    <submittedName>
        <fullName evidence="1">Thioredoxin family protein</fullName>
    </submittedName>
</protein>
<dbReference type="InterPro" id="IPR010296">
    <property type="entry name" value="DUF899_thioredox"/>
</dbReference>
<evidence type="ECO:0000313" key="1">
    <source>
        <dbReference type="EMBL" id="GAA0620050.1"/>
    </source>
</evidence>
<reference evidence="1 2" key="1">
    <citation type="journal article" date="2019" name="Int. J. Syst. Evol. Microbiol.">
        <title>The Global Catalogue of Microorganisms (GCM) 10K type strain sequencing project: providing services to taxonomists for standard genome sequencing and annotation.</title>
        <authorList>
            <consortium name="The Broad Institute Genomics Platform"/>
            <consortium name="The Broad Institute Genome Sequencing Center for Infectious Disease"/>
            <person name="Wu L."/>
            <person name="Ma J."/>
        </authorList>
    </citation>
    <scope>NUCLEOTIDE SEQUENCE [LARGE SCALE GENOMIC DNA]</scope>
    <source>
        <strain evidence="1 2">JCM 10671</strain>
    </source>
</reference>
<dbReference type="RefSeq" id="WP_344604835.1">
    <property type="nucleotide sequence ID" value="NZ_BAAAHE010000017.1"/>
</dbReference>
<gene>
    <name evidence="1" type="ORF">GCM10009547_23210</name>
</gene>
<dbReference type="InterPro" id="IPR036249">
    <property type="entry name" value="Thioredoxin-like_sf"/>
</dbReference>
<name>A0ABN1GUL5_9ACTN</name>
<dbReference type="Gene3D" id="3.40.30.10">
    <property type="entry name" value="Glutaredoxin"/>
    <property type="match status" value="1"/>
</dbReference>